<feature type="non-terminal residue" evidence="2">
    <location>
        <position position="1"/>
    </location>
</feature>
<gene>
    <name evidence="2" type="ORF">M378DRAFT_168982</name>
</gene>
<accession>A0A0C2WTP3</accession>
<dbReference type="Proteomes" id="UP000054549">
    <property type="component" value="Unassembled WGS sequence"/>
</dbReference>
<feature type="region of interest" description="Disordered" evidence="1">
    <location>
        <begin position="23"/>
        <end position="44"/>
    </location>
</feature>
<evidence type="ECO:0000313" key="2">
    <source>
        <dbReference type="EMBL" id="KIL59708.1"/>
    </source>
</evidence>
<evidence type="ECO:0000313" key="3">
    <source>
        <dbReference type="Proteomes" id="UP000054549"/>
    </source>
</evidence>
<sequence>VYQSIAINNLSAGVDNVILEREVDDNVENSGANNSKSGKDGEISVASHERNPILLRSRSLVCLAQAGTYDIALKNLKTLDDEDGQRT</sequence>
<proteinExistence type="predicted"/>
<keyword evidence="3" id="KW-1185">Reference proteome</keyword>
<reference evidence="2 3" key="1">
    <citation type="submission" date="2014-04" db="EMBL/GenBank/DDBJ databases">
        <title>Evolutionary Origins and Diversification of the Mycorrhizal Mutualists.</title>
        <authorList>
            <consortium name="DOE Joint Genome Institute"/>
            <consortium name="Mycorrhizal Genomics Consortium"/>
            <person name="Kohler A."/>
            <person name="Kuo A."/>
            <person name="Nagy L.G."/>
            <person name="Floudas D."/>
            <person name="Copeland A."/>
            <person name="Barry K.W."/>
            <person name="Cichocki N."/>
            <person name="Veneault-Fourrey C."/>
            <person name="LaButti K."/>
            <person name="Lindquist E.A."/>
            <person name="Lipzen A."/>
            <person name="Lundell T."/>
            <person name="Morin E."/>
            <person name="Murat C."/>
            <person name="Riley R."/>
            <person name="Ohm R."/>
            <person name="Sun H."/>
            <person name="Tunlid A."/>
            <person name="Henrissat B."/>
            <person name="Grigoriev I.V."/>
            <person name="Hibbett D.S."/>
            <person name="Martin F."/>
        </authorList>
    </citation>
    <scope>NUCLEOTIDE SEQUENCE [LARGE SCALE GENOMIC DNA]</scope>
    <source>
        <strain evidence="2 3">Koide BX008</strain>
    </source>
</reference>
<protein>
    <submittedName>
        <fullName evidence="2">Uncharacterized protein</fullName>
    </submittedName>
</protein>
<dbReference type="HOGENOM" id="CLU_173442_0_0_1"/>
<dbReference type="InParanoid" id="A0A0C2WTP3"/>
<dbReference type="AlphaFoldDB" id="A0A0C2WTP3"/>
<organism evidence="2 3">
    <name type="scientific">Amanita muscaria (strain Koide BX008)</name>
    <dbReference type="NCBI Taxonomy" id="946122"/>
    <lineage>
        <taxon>Eukaryota</taxon>
        <taxon>Fungi</taxon>
        <taxon>Dikarya</taxon>
        <taxon>Basidiomycota</taxon>
        <taxon>Agaricomycotina</taxon>
        <taxon>Agaricomycetes</taxon>
        <taxon>Agaricomycetidae</taxon>
        <taxon>Agaricales</taxon>
        <taxon>Pluteineae</taxon>
        <taxon>Amanitaceae</taxon>
        <taxon>Amanita</taxon>
    </lineage>
</organism>
<name>A0A0C2WTP3_AMAMK</name>
<feature type="non-terminal residue" evidence="2">
    <location>
        <position position="87"/>
    </location>
</feature>
<dbReference type="EMBL" id="KN818311">
    <property type="protein sequence ID" value="KIL59708.1"/>
    <property type="molecule type" value="Genomic_DNA"/>
</dbReference>
<evidence type="ECO:0000256" key="1">
    <source>
        <dbReference type="SAM" id="MobiDB-lite"/>
    </source>
</evidence>